<sequence>MRENQQPILMRVAAPSIRPPCATSTRPADIYQQIPSPYFAKKPSSSNQISSRKKILQNDTVPTYQNDAVALYQPAADLFKTSYDRFQLQHPKFSVLTSSNDVSAPTTSNPVDTYQHQQLHKGNSCGWFFNPSTGRPILVTAESYSQHSKKR</sequence>
<evidence type="ECO:0000313" key="1">
    <source>
        <dbReference type="EMBL" id="KZV32165.1"/>
    </source>
</evidence>
<organism evidence="1 2">
    <name type="scientific">Dorcoceras hygrometricum</name>
    <dbReference type="NCBI Taxonomy" id="472368"/>
    <lineage>
        <taxon>Eukaryota</taxon>
        <taxon>Viridiplantae</taxon>
        <taxon>Streptophyta</taxon>
        <taxon>Embryophyta</taxon>
        <taxon>Tracheophyta</taxon>
        <taxon>Spermatophyta</taxon>
        <taxon>Magnoliopsida</taxon>
        <taxon>eudicotyledons</taxon>
        <taxon>Gunneridae</taxon>
        <taxon>Pentapetalae</taxon>
        <taxon>asterids</taxon>
        <taxon>lamiids</taxon>
        <taxon>Lamiales</taxon>
        <taxon>Gesneriaceae</taxon>
        <taxon>Didymocarpoideae</taxon>
        <taxon>Trichosporeae</taxon>
        <taxon>Loxocarpinae</taxon>
        <taxon>Dorcoceras</taxon>
    </lineage>
</organism>
<dbReference type="AlphaFoldDB" id="A0A2Z7BDK3"/>
<evidence type="ECO:0000313" key="2">
    <source>
        <dbReference type="Proteomes" id="UP000250235"/>
    </source>
</evidence>
<dbReference type="EMBL" id="KV006919">
    <property type="protein sequence ID" value="KZV32165.1"/>
    <property type="molecule type" value="Genomic_DNA"/>
</dbReference>
<accession>A0A2Z7BDK3</accession>
<reference evidence="1 2" key="1">
    <citation type="journal article" date="2015" name="Proc. Natl. Acad. Sci. U.S.A.">
        <title>The resurrection genome of Boea hygrometrica: A blueprint for survival of dehydration.</title>
        <authorList>
            <person name="Xiao L."/>
            <person name="Yang G."/>
            <person name="Zhang L."/>
            <person name="Yang X."/>
            <person name="Zhao S."/>
            <person name="Ji Z."/>
            <person name="Zhou Q."/>
            <person name="Hu M."/>
            <person name="Wang Y."/>
            <person name="Chen M."/>
            <person name="Xu Y."/>
            <person name="Jin H."/>
            <person name="Xiao X."/>
            <person name="Hu G."/>
            <person name="Bao F."/>
            <person name="Hu Y."/>
            <person name="Wan P."/>
            <person name="Li L."/>
            <person name="Deng X."/>
            <person name="Kuang T."/>
            <person name="Xiang C."/>
            <person name="Zhu J.K."/>
            <person name="Oliver M.J."/>
            <person name="He Y."/>
        </authorList>
    </citation>
    <scope>NUCLEOTIDE SEQUENCE [LARGE SCALE GENOMIC DNA]</scope>
    <source>
        <strain evidence="2">cv. XS01</strain>
    </source>
</reference>
<gene>
    <name evidence="1" type="ORF">F511_29093</name>
</gene>
<protein>
    <submittedName>
        <fullName evidence="1">Pentatricopeptide repeat-containing protein-like</fullName>
    </submittedName>
</protein>
<dbReference type="Proteomes" id="UP000250235">
    <property type="component" value="Unassembled WGS sequence"/>
</dbReference>
<proteinExistence type="predicted"/>
<name>A0A2Z7BDK3_9LAMI</name>
<keyword evidence="2" id="KW-1185">Reference proteome</keyword>